<organism evidence="2 3">
    <name type="scientific">Plectus sambesii</name>
    <dbReference type="NCBI Taxonomy" id="2011161"/>
    <lineage>
        <taxon>Eukaryota</taxon>
        <taxon>Metazoa</taxon>
        <taxon>Ecdysozoa</taxon>
        <taxon>Nematoda</taxon>
        <taxon>Chromadorea</taxon>
        <taxon>Plectida</taxon>
        <taxon>Plectina</taxon>
        <taxon>Plectoidea</taxon>
        <taxon>Plectidae</taxon>
        <taxon>Plectus</taxon>
    </lineage>
</organism>
<sequence length="114" mass="12704">MPSSLTRCGGERALVDGSVAVFSTSPLRPSARTPATASSVSHTSADRRQAMLRSSYSVFRDYHARTRSTADAIESTRKTGWSTLRRPWRCSRRVVSQHFCSWRVKAENTTLVAK</sequence>
<protein>
    <submittedName>
        <fullName evidence="3">Uncharacterized protein</fullName>
    </submittedName>
</protein>
<feature type="region of interest" description="Disordered" evidence="1">
    <location>
        <begin position="26"/>
        <end position="46"/>
    </location>
</feature>
<accession>A0A914UZZ6</accession>
<evidence type="ECO:0000313" key="2">
    <source>
        <dbReference type="Proteomes" id="UP000887566"/>
    </source>
</evidence>
<evidence type="ECO:0000313" key="3">
    <source>
        <dbReference type="WBParaSite" id="PSAMB.scaffold1383size32327.g12814.t1"/>
    </source>
</evidence>
<dbReference type="Proteomes" id="UP000887566">
    <property type="component" value="Unplaced"/>
</dbReference>
<reference evidence="3" key="1">
    <citation type="submission" date="2022-11" db="UniProtKB">
        <authorList>
            <consortium name="WormBaseParasite"/>
        </authorList>
    </citation>
    <scope>IDENTIFICATION</scope>
</reference>
<keyword evidence="2" id="KW-1185">Reference proteome</keyword>
<dbReference type="AlphaFoldDB" id="A0A914UZZ6"/>
<proteinExistence type="predicted"/>
<name>A0A914UZZ6_9BILA</name>
<dbReference type="WBParaSite" id="PSAMB.scaffold1383size32327.g12814.t1">
    <property type="protein sequence ID" value="PSAMB.scaffold1383size32327.g12814.t1"/>
    <property type="gene ID" value="PSAMB.scaffold1383size32327.g12814"/>
</dbReference>
<feature type="compositionally biased region" description="Polar residues" evidence="1">
    <location>
        <begin position="26"/>
        <end position="43"/>
    </location>
</feature>
<evidence type="ECO:0000256" key="1">
    <source>
        <dbReference type="SAM" id="MobiDB-lite"/>
    </source>
</evidence>